<protein>
    <submittedName>
        <fullName evidence="2">Uncharacterized protein</fullName>
    </submittedName>
</protein>
<name>A0A822XTB2_NELNU</name>
<comment type="caution">
    <text evidence="2">The sequence shown here is derived from an EMBL/GenBank/DDBJ whole genome shotgun (WGS) entry which is preliminary data.</text>
</comment>
<evidence type="ECO:0000313" key="2">
    <source>
        <dbReference type="EMBL" id="DAD22953.1"/>
    </source>
</evidence>
<keyword evidence="3" id="KW-1185">Reference proteome</keyword>
<gene>
    <name evidence="2" type="ORF">HUJ06_024416</name>
</gene>
<keyword evidence="1" id="KW-0175">Coiled coil</keyword>
<accession>A0A822XTB2</accession>
<dbReference type="AlphaFoldDB" id="A0A822XTB2"/>
<organism evidence="2 3">
    <name type="scientific">Nelumbo nucifera</name>
    <name type="common">Sacred lotus</name>
    <dbReference type="NCBI Taxonomy" id="4432"/>
    <lineage>
        <taxon>Eukaryota</taxon>
        <taxon>Viridiplantae</taxon>
        <taxon>Streptophyta</taxon>
        <taxon>Embryophyta</taxon>
        <taxon>Tracheophyta</taxon>
        <taxon>Spermatophyta</taxon>
        <taxon>Magnoliopsida</taxon>
        <taxon>Proteales</taxon>
        <taxon>Nelumbonaceae</taxon>
        <taxon>Nelumbo</taxon>
    </lineage>
</organism>
<proteinExistence type="predicted"/>
<evidence type="ECO:0000256" key="1">
    <source>
        <dbReference type="SAM" id="Coils"/>
    </source>
</evidence>
<dbReference type="EMBL" id="DUZY01000001">
    <property type="protein sequence ID" value="DAD22953.1"/>
    <property type="molecule type" value="Genomic_DNA"/>
</dbReference>
<sequence length="92" mass="10776">MIDLSIELKEIECHVTNLKHQLAKEQQKDETLKAEKSALDCELTECKEQEVQLKTHKLEAGEKQMESHEAHVASYENLLSLYEQRHQLFKDI</sequence>
<reference evidence="2 3" key="1">
    <citation type="journal article" date="2020" name="Mol. Biol. Evol.">
        <title>Distinct Expression and Methylation Patterns for Genes with Different Fates following a Single Whole-Genome Duplication in Flowering Plants.</title>
        <authorList>
            <person name="Shi T."/>
            <person name="Rahmani R.S."/>
            <person name="Gugger P.F."/>
            <person name="Wang M."/>
            <person name="Li H."/>
            <person name="Zhang Y."/>
            <person name="Li Z."/>
            <person name="Wang Q."/>
            <person name="Van de Peer Y."/>
            <person name="Marchal K."/>
            <person name="Chen J."/>
        </authorList>
    </citation>
    <scope>NUCLEOTIDE SEQUENCE [LARGE SCALE GENOMIC DNA]</scope>
    <source>
        <tissue evidence="2">Leaf</tissue>
    </source>
</reference>
<evidence type="ECO:0000313" key="3">
    <source>
        <dbReference type="Proteomes" id="UP000607653"/>
    </source>
</evidence>
<dbReference type="Proteomes" id="UP000607653">
    <property type="component" value="Unassembled WGS sequence"/>
</dbReference>
<feature type="coiled-coil region" evidence="1">
    <location>
        <begin position="8"/>
        <end position="85"/>
    </location>
</feature>